<protein>
    <submittedName>
        <fullName evidence="1">BLTX232</fullName>
    </submittedName>
    <submittedName>
        <fullName evidence="2">BLTX274</fullName>
    </submittedName>
</protein>
<evidence type="ECO:0000313" key="1">
    <source>
        <dbReference type="EMBL" id="AII97626.1"/>
    </source>
</evidence>
<evidence type="ECO:0000313" key="2">
    <source>
        <dbReference type="EMBL" id="AII97664.1"/>
    </source>
</evidence>
<dbReference type="EMBL" id="KF433340">
    <property type="protein sequence ID" value="AII97664.1"/>
    <property type="molecule type" value="mRNA"/>
</dbReference>
<name>A0A076L248_NEPPI</name>
<proteinExistence type="evidence at transcript level"/>
<organism evidence="2">
    <name type="scientific">Nephila pilipes</name>
    <name type="common">Giant wood spider</name>
    <name type="synonym">Nephila maculata</name>
    <dbReference type="NCBI Taxonomy" id="299642"/>
    <lineage>
        <taxon>Eukaryota</taxon>
        <taxon>Metazoa</taxon>
        <taxon>Ecdysozoa</taxon>
        <taxon>Arthropoda</taxon>
        <taxon>Chelicerata</taxon>
        <taxon>Arachnida</taxon>
        <taxon>Araneae</taxon>
        <taxon>Araneomorphae</taxon>
        <taxon>Entelegynae</taxon>
        <taxon>Araneoidea</taxon>
        <taxon>Nephilidae</taxon>
        <taxon>Nephila</taxon>
    </lineage>
</organism>
<sequence length="14" mass="1574">MSACRCALCLFLRS</sequence>
<dbReference type="EMBL" id="KF433302">
    <property type="protein sequence ID" value="AII97626.1"/>
    <property type="molecule type" value="mRNA"/>
</dbReference>
<reference evidence="2" key="1">
    <citation type="submission" date="2013-07" db="EMBL/GenBank/DDBJ databases">
        <title>Nephila pilipes venom gland.</title>
        <authorList>
            <person name="Huo L.J."/>
        </authorList>
    </citation>
    <scope>NUCLEOTIDE SEQUENCE</scope>
    <source>
        <tissue evidence="2">Venom gland</tissue>
    </source>
</reference>
<accession>A0A076L248</accession>